<dbReference type="GO" id="GO:0008061">
    <property type="term" value="F:chitin binding"/>
    <property type="evidence" value="ECO:0007669"/>
    <property type="project" value="UniProtKB-KW"/>
</dbReference>
<feature type="domain" description="Chitin-binding type-2" evidence="7">
    <location>
        <begin position="336"/>
        <end position="393"/>
    </location>
</feature>
<dbReference type="PANTHER" id="PTHR23301">
    <property type="entry name" value="CHITIN BINDING PERITROPHIN-A"/>
    <property type="match status" value="1"/>
</dbReference>
<dbReference type="OrthoDB" id="9987187at2759"/>
<feature type="compositionally biased region" description="Low complexity" evidence="6">
    <location>
        <begin position="318"/>
        <end position="332"/>
    </location>
</feature>
<dbReference type="AlphaFoldDB" id="A0A9N9XD67"/>
<feature type="region of interest" description="Disordered" evidence="6">
    <location>
        <begin position="483"/>
        <end position="515"/>
    </location>
</feature>
<dbReference type="EMBL" id="OU898281">
    <property type="protein sequence ID" value="CAG9836904.1"/>
    <property type="molecule type" value="Genomic_DNA"/>
</dbReference>
<feature type="domain" description="Chitin-binding type-2" evidence="7">
    <location>
        <begin position="423"/>
        <end position="479"/>
    </location>
</feature>
<name>A0A9N9XD67_DIABA</name>
<dbReference type="SUPFAM" id="SSF57625">
    <property type="entry name" value="Invertebrate chitin-binding proteins"/>
    <property type="match status" value="7"/>
</dbReference>
<gene>
    <name evidence="8" type="ORF">DIABBA_LOCUS9946</name>
</gene>
<dbReference type="SMART" id="SM00494">
    <property type="entry name" value="ChtBD2"/>
    <property type="match status" value="7"/>
</dbReference>
<evidence type="ECO:0000313" key="8">
    <source>
        <dbReference type="EMBL" id="CAG9836904.1"/>
    </source>
</evidence>
<proteinExistence type="predicted"/>
<dbReference type="InterPro" id="IPR036508">
    <property type="entry name" value="Chitin-bd_dom_sf"/>
</dbReference>
<dbReference type="Proteomes" id="UP001153709">
    <property type="component" value="Chromosome 6"/>
</dbReference>
<dbReference type="Gene3D" id="2.170.140.10">
    <property type="entry name" value="Chitin binding domain"/>
    <property type="match status" value="6"/>
</dbReference>
<dbReference type="Gene3D" id="3.20.20.80">
    <property type="entry name" value="Glycosidases"/>
    <property type="match status" value="1"/>
</dbReference>
<feature type="compositionally biased region" description="Polar residues" evidence="6">
    <location>
        <begin position="483"/>
        <end position="505"/>
    </location>
</feature>
<keyword evidence="9" id="KW-1185">Reference proteome</keyword>
<feature type="region of interest" description="Disordered" evidence="6">
    <location>
        <begin position="143"/>
        <end position="166"/>
    </location>
</feature>
<dbReference type="InterPro" id="IPR051940">
    <property type="entry name" value="Chitin_bind-dev_reg"/>
</dbReference>
<feature type="domain" description="Chitin-binding type-2" evidence="7">
    <location>
        <begin position="168"/>
        <end position="225"/>
    </location>
</feature>
<keyword evidence="5" id="KW-0325">Glycoprotein</keyword>
<evidence type="ECO:0000313" key="9">
    <source>
        <dbReference type="Proteomes" id="UP001153709"/>
    </source>
</evidence>
<feature type="domain" description="Chitin-binding type-2" evidence="7">
    <location>
        <begin position="252"/>
        <end position="309"/>
    </location>
</feature>
<evidence type="ECO:0000256" key="6">
    <source>
        <dbReference type="SAM" id="MobiDB-lite"/>
    </source>
</evidence>
<feature type="domain" description="Chitin-binding type-2" evidence="7">
    <location>
        <begin position="77"/>
        <end position="134"/>
    </location>
</feature>
<sequence>DDIKSFIFGSWSFCRNSRVSQFCHTYIHPRYIKCSIYYECIRGHQYQLVCPPGLLFNTDTNYCDVAEYVNCNDNTKDPLCPSAQGTSNVVYSEDCSKFYRCVDGKKQLKNCPENMYFNSKTSGCDYMDNVDCGSVPAPTIPSVATESSPATRSPSTPTVAPTTTGPIDPTCPASSGIIKIVDPDDCSKYYECNQGTKSLKSCPENMYFNPETLQCDYMDNVDCQAIPTRQTNPATESTRASTVTTTTIGPIDPTCPASSGITKFVYPEDCSKYYECNQGTKSLKNCPENMYFNPETLQCDYMDNVDCQAVPSRATNPATESTRASTATTTTTGPVDPTCPASSGISKFVYPDDCSKYYECNNGKKSLKNCPENLYFNPQTLECDYMDSVDCKSVPSSTAAPITPTTAIPTYTTVVPDNPTTTDPVCPTTGSTNVIYPYDCSKFYRCVNGQKQLKNCPENMYFNPTMGSCDYMDNVECSVTPSPVDSTTAAPVSTLQPETTSTAKPTNAPVTTSTSASITTVAPSNVCEGKANGAFVANPDNCRQYYECANGQAYLFDCPTGTIWNEVIMSCSYSENEC</sequence>
<keyword evidence="3" id="KW-0677">Repeat</keyword>
<feature type="domain" description="Chitin-binding type-2" evidence="7">
    <location>
        <begin position="524"/>
        <end position="578"/>
    </location>
</feature>
<feature type="domain" description="Chitin-binding type-2" evidence="7">
    <location>
        <begin position="20"/>
        <end position="73"/>
    </location>
</feature>
<feature type="non-terminal residue" evidence="8">
    <location>
        <position position="1"/>
    </location>
</feature>
<dbReference type="InterPro" id="IPR002557">
    <property type="entry name" value="Chitin-bd_dom"/>
</dbReference>
<organism evidence="8 9">
    <name type="scientific">Diabrotica balteata</name>
    <name type="common">Banded cucumber beetle</name>
    <dbReference type="NCBI Taxonomy" id="107213"/>
    <lineage>
        <taxon>Eukaryota</taxon>
        <taxon>Metazoa</taxon>
        <taxon>Ecdysozoa</taxon>
        <taxon>Arthropoda</taxon>
        <taxon>Hexapoda</taxon>
        <taxon>Insecta</taxon>
        <taxon>Pterygota</taxon>
        <taxon>Neoptera</taxon>
        <taxon>Endopterygota</taxon>
        <taxon>Coleoptera</taxon>
        <taxon>Polyphaga</taxon>
        <taxon>Cucujiformia</taxon>
        <taxon>Chrysomeloidea</taxon>
        <taxon>Chrysomelidae</taxon>
        <taxon>Galerucinae</taxon>
        <taxon>Diabroticina</taxon>
        <taxon>Diabroticites</taxon>
        <taxon>Diabrotica</taxon>
    </lineage>
</organism>
<dbReference type="GO" id="GO:0005576">
    <property type="term" value="C:extracellular region"/>
    <property type="evidence" value="ECO:0007669"/>
    <property type="project" value="InterPro"/>
</dbReference>
<accession>A0A9N9XD67</accession>
<feature type="compositionally biased region" description="Low complexity" evidence="6">
    <location>
        <begin position="144"/>
        <end position="164"/>
    </location>
</feature>
<keyword evidence="4" id="KW-1015">Disulfide bond</keyword>
<evidence type="ECO:0000256" key="1">
    <source>
        <dbReference type="ARBA" id="ARBA00022669"/>
    </source>
</evidence>
<reference evidence="8" key="1">
    <citation type="submission" date="2022-01" db="EMBL/GenBank/DDBJ databases">
        <authorList>
            <person name="King R."/>
        </authorList>
    </citation>
    <scope>NUCLEOTIDE SEQUENCE</scope>
</reference>
<dbReference type="PANTHER" id="PTHR23301:SF0">
    <property type="entry name" value="CHITIN-BINDING TYPE-2 DOMAIN-CONTAINING PROTEIN-RELATED"/>
    <property type="match status" value="1"/>
</dbReference>
<evidence type="ECO:0000259" key="7">
    <source>
        <dbReference type="PROSITE" id="PS50940"/>
    </source>
</evidence>
<dbReference type="Pfam" id="PF01607">
    <property type="entry name" value="CBM_14"/>
    <property type="match status" value="7"/>
</dbReference>
<dbReference type="PROSITE" id="PS50940">
    <property type="entry name" value="CHIT_BIND_II"/>
    <property type="match status" value="7"/>
</dbReference>
<evidence type="ECO:0000256" key="5">
    <source>
        <dbReference type="ARBA" id="ARBA00023180"/>
    </source>
</evidence>
<protein>
    <recommendedName>
        <fullName evidence="7">Chitin-binding type-2 domain-containing protein</fullName>
    </recommendedName>
</protein>
<evidence type="ECO:0000256" key="4">
    <source>
        <dbReference type="ARBA" id="ARBA00023157"/>
    </source>
</evidence>
<feature type="region of interest" description="Disordered" evidence="6">
    <location>
        <begin position="313"/>
        <end position="335"/>
    </location>
</feature>
<keyword evidence="1" id="KW-0147">Chitin-binding</keyword>
<evidence type="ECO:0000256" key="3">
    <source>
        <dbReference type="ARBA" id="ARBA00022737"/>
    </source>
</evidence>
<evidence type="ECO:0000256" key="2">
    <source>
        <dbReference type="ARBA" id="ARBA00022729"/>
    </source>
</evidence>
<keyword evidence="2" id="KW-0732">Signal</keyword>